<gene>
    <name evidence="1" type="ORF">WJU16_12375</name>
</gene>
<accession>A0ABZ2YZN6</accession>
<reference evidence="2" key="1">
    <citation type="submission" date="2024-03" db="EMBL/GenBank/DDBJ databases">
        <title>Chitinophaga horti sp. nov., isolated from garden soil.</title>
        <authorList>
            <person name="Lee D.S."/>
            <person name="Han D.M."/>
            <person name="Baek J.H."/>
            <person name="Choi D.G."/>
            <person name="Jeon J.H."/>
            <person name="Jeon C.O."/>
        </authorList>
    </citation>
    <scope>NUCLEOTIDE SEQUENCE [LARGE SCALE GENOMIC DNA]</scope>
    <source>
        <strain evidence="2">GPA1</strain>
    </source>
</reference>
<evidence type="ECO:0000313" key="1">
    <source>
        <dbReference type="EMBL" id="WZN43819.1"/>
    </source>
</evidence>
<organism evidence="1 2">
    <name type="scientific">Chitinophaga pollutisoli</name>
    <dbReference type="NCBI Taxonomy" id="3133966"/>
    <lineage>
        <taxon>Bacteria</taxon>
        <taxon>Pseudomonadati</taxon>
        <taxon>Bacteroidota</taxon>
        <taxon>Chitinophagia</taxon>
        <taxon>Chitinophagales</taxon>
        <taxon>Chitinophagaceae</taxon>
        <taxon>Chitinophaga</taxon>
    </lineage>
</organism>
<name>A0ABZ2YZN6_9BACT</name>
<protein>
    <submittedName>
        <fullName evidence="1">Uncharacterized protein</fullName>
    </submittedName>
</protein>
<keyword evidence="2" id="KW-1185">Reference proteome</keyword>
<proteinExistence type="predicted"/>
<dbReference type="EMBL" id="CP149822">
    <property type="protein sequence ID" value="WZN43819.1"/>
    <property type="molecule type" value="Genomic_DNA"/>
</dbReference>
<dbReference type="RefSeq" id="WP_341838614.1">
    <property type="nucleotide sequence ID" value="NZ_CP149822.1"/>
</dbReference>
<evidence type="ECO:0000313" key="2">
    <source>
        <dbReference type="Proteomes" id="UP001485459"/>
    </source>
</evidence>
<dbReference type="Proteomes" id="UP001485459">
    <property type="component" value="Chromosome"/>
</dbReference>
<sequence>MERLLSVFDELMKCKNTHEVDGLLVGHNISNSFYFSEETYPKIPFKIAREEIIELRRKGVLADDYTVLDISGFSAMEKLLYSLIWKNGDLKKLKHIVAGVLAQSEDSAVQGIVFHQYGKFLSGKSNEPIIDQHVLRAFAVYEFRGNSTVVERYKKLEVITKKEIGLIARYKEWLSEKLTFELRQDPEYTYHVDKVLFALGKYIKFQNRRNTFTEDD</sequence>